<dbReference type="InterPro" id="IPR013641">
    <property type="entry name" value="KTI12/PSTK"/>
</dbReference>
<evidence type="ECO:0000256" key="1">
    <source>
        <dbReference type="ARBA" id="ARBA00022741"/>
    </source>
</evidence>
<dbReference type="PANTHER" id="PTHR12435">
    <property type="match status" value="1"/>
</dbReference>
<dbReference type="SUPFAM" id="SSF52540">
    <property type="entry name" value="P-loop containing nucleoside triphosphate hydrolases"/>
    <property type="match status" value="1"/>
</dbReference>
<protein>
    <submittedName>
        <fullName evidence="5">RNA polymerase II Elongator complex associated protein Kti12</fullName>
    </submittedName>
</protein>
<evidence type="ECO:0000313" key="5">
    <source>
        <dbReference type="EMBL" id="KAH8694973.1"/>
    </source>
</evidence>
<gene>
    <name evidence="5" type="ORF">BGW36DRAFT_381855</name>
</gene>
<dbReference type="GeneID" id="70246754"/>
<feature type="compositionally biased region" description="Acidic residues" evidence="4">
    <location>
        <begin position="166"/>
        <end position="178"/>
    </location>
</feature>
<dbReference type="Proteomes" id="UP001201262">
    <property type="component" value="Unassembled WGS sequence"/>
</dbReference>
<dbReference type="EMBL" id="JAJTJA010000008">
    <property type="protein sequence ID" value="KAH8694973.1"/>
    <property type="molecule type" value="Genomic_DNA"/>
</dbReference>
<dbReference type="GO" id="GO:0005524">
    <property type="term" value="F:ATP binding"/>
    <property type="evidence" value="ECO:0007669"/>
    <property type="project" value="UniProtKB-KW"/>
</dbReference>
<dbReference type="Gene3D" id="3.40.50.300">
    <property type="entry name" value="P-loop containing nucleotide triphosphate hydrolases"/>
    <property type="match status" value="1"/>
</dbReference>
<feature type="region of interest" description="Disordered" evidence="4">
    <location>
        <begin position="154"/>
        <end position="178"/>
    </location>
</feature>
<comment type="similarity">
    <text evidence="3">Belongs to the KTI12 family.</text>
</comment>
<evidence type="ECO:0000256" key="4">
    <source>
        <dbReference type="SAM" id="MobiDB-lite"/>
    </source>
</evidence>
<accession>A0AAD4KNT8</accession>
<name>A0AAD4KNT8_9EURO</name>
<proteinExistence type="inferred from homology"/>
<dbReference type="InterPro" id="IPR027417">
    <property type="entry name" value="P-loop_NTPase"/>
</dbReference>
<dbReference type="Pfam" id="PF08433">
    <property type="entry name" value="KTI12"/>
    <property type="match status" value="1"/>
</dbReference>
<evidence type="ECO:0000256" key="3">
    <source>
        <dbReference type="ARBA" id="ARBA00025768"/>
    </source>
</evidence>
<evidence type="ECO:0000256" key="2">
    <source>
        <dbReference type="ARBA" id="ARBA00022840"/>
    </source>
</evidence>
<dbReference type="RefSeq" id="XP_046070115.1">
    <property type="nucleotide sequence ID" value="XM_046216467.1"/>
</dbReference>
<keyword evidence="2" id="KW-0067">ATP-binding</keyword>
<comment type="caution">
    <text evidence="5">The sequence shown here is derived from an EMBL/GenBank/DDBJ whole genome shotgun (WGS) entry which is preliminary data.</text>
</comment>
<organism evidence="5 6">
    <name type="scientific">Talaromyces proteolyticus</name>
    <dbReference type="NCBI Taxonomy" id="1131652"/>
    <lineage>
        <taxon>Eukaryota</taxon>
        <taxon>Fungi</taxon>
        <taxon>Dikarya</taxon>
        <taxon>Ascomycota</taxon>
        <taxon>Pezizomycotina</taxon>
        <taxon>Eurotiomycetes</taxon>
        <taxon>Eurotiomycetidae</taxon>
        <taxon>Eurotiales</taxon>
        <taxon>Trichocomaceae</taxon>
        <taxon>Talaromyces</taxon>
        <taxon>Talaromyces sect. Bacilispori</taxon>
    </lineage>
</organism>
<keyword evidence="1" id="KW-0547">Nucleotide-binding</keyword>
<reference evidence="5" key="1">
    <citation type="submission" date="2021-12" db="EMBL/GenBank/DDBJ databases">
        <title>Convergent genome expansion in fungi linked to evolution of root-endophyte symbiosis.</title>
        <authorList>
            <consortium name="DOE Joint Genome Institute"/>
            <person name="Ke Y.-H."/>
            <person name="Bonito G."/>
            <person name="Liao H.-L."/>
            <person name="Looney B."/>
            <person name="Rojas-Flechas A."/>
            <person name="Nash J."/>
            <person name="Hameed K."/>
            <person name="Schadt C."/>
            <person name="Martin F."/>
            <person name="Crous P.W."/>
            <person name="Miettinen O."/>
            <person name="Magnuson J.K."/>
            <person name="Labbe J."/>
            <person name="Jacobson D."/>
            <person name="Doktycz M.J."/>
            <person name="Veneault-Fourrey C."/>
            <person name="Kuo A."/>
            <person name="Mondo S."/>
            <person name="Calhoun S."/>
            <person name="Riley R."/>
            <person name="Ohm R."/>
            <person name="LaButti K."/>
            <person name="Andreopoulos B."/>
            <person name="Pangilinan J."/>
            <person name="Nolan M."/>
            <person name="Tritt A."/>
            <person name="Clum A."/>
            <person name="Lipzen A."/>
            <person name="Daum C."/>
            <person name="Barry K."/>
            <person name="Grigoriev I.V."/>
            <person name="Vilgalys R."/>
        </authorList>
    </citation>
    <scope>NUCLEOTIDE SEQUENCE</scope>
    <source>
        <strain evidence="5">PMI_201</strain>
    </source>
</reference>
<keyword evidence="6" id="KW-1185">Reference proteome</keyword>
<feature type="region of interest" description="Disordered" evidence="4">
    <location>
        <begin position="31"/>
        <end position="57"/>
    </location>
</feature>
<dbReference type="AlphaFoldDB" id="A0AAD4KNT8"/>
<evidence type="ECO:0000313" key="6">
    <source>
        <dbReference type="Proteomes" id="UP001201262"/>
    </source>
</evidence>
<sequence>MLTGYPCSGLSYRAKQLAELLESTQNQVLGMVDDNNNNETHDNENKTTNGNSTSPQKQKRFTFHIVPSHDPSHPRTVYDHARTEKEARAVAFARVKRALAKDAFVILDGMNYIKGYRYQLWCEAKAVGTTCCVVHVGTPIDKCVAINNARLRRRQETGQLPKTSDTTDDLATPDDEEPYPADLHNNLIFRYEEPIMHSRWDKPLFTVPWSDAAPPVGEIWTATTGIPVETAGTPAPEPNPLTAMLSRDPNSSNTAIPPLPSDTASVAFTTATTAGRSGRLGRPKITPHLATIQPAQSEPGALYGFEKRISAIVTAIRNFTQANPSAEEALAQQLRNQTTYYANDNNVGITIPVPNASTPVFVPAHIARSATTDDLASAGGILALPRLQRLRRQWITMNRSYIGMNHNQGKSGLSVDQVGDAFVRFLNNELAGDATS</sequence>